<gene>
    <name evidence="3" type="ORF">MicloDRAFT_00050340</name>
</gene>
<dbReference type="OrthoDB" id="9963573at2"/>
<evidence type="ECO:0000256" key="1">
    <source>
        <dbReference type="SAM" id="MobiDB-lite"/>
    </source>
</evidence>
<sequence length="77" mass="8339" precursor="true">MAIVYPVMALIGGLVSCVLLWPYGATVALLSMPFAGSLLALAAAFMIYRRTTGETGQGRDRAVTMDRTRTLRTTESR</sequence>
<keyword evidence="4" id="KW-1185">Reference proteome</keyword>
<keyword evidence="2" id="KW-0472">Membrane</keyword>
<evidence type="ECO:0000313" key="3">
    <source>
        <dbReference type="EMBL" id="EIM28449.1"/>
    </source>
</evidence>
<organism evidence="3 4">
    <name type="scientific">Microvirga lotononidis</name>
    <dbReference type="NCBI Taxonomy" id="864069"/>
    <lineage>
        <taxon>Bacteria</taxon>
        <taxon>Pseudomonadati</taxon>
        <taxon>Pseudomonadota</taxon>
        <taxon>Alphaproteobacteria</taxon>
        <taxon>Hyphomicrobiales</taxon>
        <taxon>Methylobacteriaceae</taxon>
        <taxon>Microvirga</taxon>
    </lineage>
</organism>
<evidence type="ECO:0000313" key="4">
    <source>
        <dbReference type="Proteomes" id="UP000003947"/>
    </source>
</evidence>
<dbReference type="EMBL" id="JH660645">
    <property type="protein sequence ID" value="EIM28449.1"/>
    <property type="molecule type" value="Genomic_DNA"/>
</dbReference>
<protein>
    <submittedName>
        <fullName evidence="3">Uncharacterized protein</fullName>
    </submittedName>
</protein>
<dbReference type="PATRIC" id="fig|864069.3.peg.5415"/>
<reference evidence="3 4" key="1">
    <citation type="submission" date="2012-02" db="EMBL/GenBank/DDBJ databases">
        <title>Improved High-Quality Draft sequence of Microvirga sp. WSM3557.</title>
        <authorList>
            <consortium name="US DOE Joint Genome Institute"/>
            <person name="Lucas S."/>
            <person name="Han J."/>
            <person name="Lapidus A."/>
            <person name="Cheng J.-F."/>
            <person name="Goodwin L."/>
            <person name="Pitluck S."/>
            <person name="Peters L."/>
            <person name="Zhang X."/>
            <person name="Detter J.C."/>
            <person name="Han C."/>
            <person name="Tapia R."/>
            <person name="Land M."/>
            <person name="Hauser L."/>
            <person name="Kyrpides N."/>
            <person name="Ivanova N."/>
            <person name="Pagani I."/>
            <person name="Brau L."/>
            <person name="Yates R."/>
            <person name="O'Hara G."/>
            <person name="Rui T."/>
            <person name="Howieson J."/>
            <person name="Reeve W."/>
            <person name="Woyke T."/>
        </authorList>
    </citation>
    <scope>NUCLEOTIDE SEQUENCE [LARGE SCALE GENOMIC DNA]</scope>
    <source>
        <strain evidence="3 4">WSM3557</strain>
    </source>
</reference>
<feature type="transmembrane region" description="Helical" evidence="2">
    <location>
        <begin position="30"/>
        <end position="48"/>
    </location>
</feature>
<dbReference type="AlphaFoldDB" id="I4YWV7"/>
<evidence type="ECO:0000256" key="2">
    <source>
        <dbReference type="SAM" id="Phobius"/>
    </source>
</evidence>
<feature type="transmembrane region" description="Helical" evidence="2">
    <location>
        <begin position="7"/>
        <end position="24"/>
    </location>
</feature>
<feature type="region of interest" description="Disordered" evidence="1">
    <location>
        <begin position="57"/>
        <end position="77"/>
    </location>
</feature>
<proteinExistence type="predicted"/>
<name>I4YWV7_9HYPH</name>
<dbReference type="Proteomes" id="UP000003947">
    <property type="component" value="Unassembled WGS sequence"/>
</dbReference>
<keyword evidence="2" id="KW-1133">Transmembrane helix</keyword>
<accession>I4YWV7</accession>
<keyword evidence="2" id="KW-0812">Transmembrane</keyword>
<dbReference type="HOGENOM" id="CLU_2634121_0_0_5"/>
<dbReference type="RefSeq" id="WP_009764499.1">
    <property type="nucleotide sequence ID" value="NZ_CP141048.1"/>
</dbReference>